<name>A0A6M3M8N0_9ZZZZ</name>
<organism evidence="2">
    <name type="scientific">viral metagenome</name>
    <dbReference type="NCBI Taxonomy" id="1070528"/>
    <lineage>
        <taxon>unclassified sequences</taxon>
        <taxon>metagenomes</taxon>
        <taxon>organismal metagenomes</taxon>
    </lineage>
</organism>
<dbReference type="EMBL" id="MT143689">
    <property type="protein sequence ID" value="QJB00311.1"/>
    <property type="molecule type" value="Genomic_DNA"/>
</dbReference>
<sequence>MQAKTIGWTARIKVAGIVYQTRGATNKAARLKLFALLESRGIGWVTASMVRMEPVLIPAGVYHVGRLTSKEIRRLEDQQVPIEYAANGWPAKAEAYFDDEQGHAALFVIDLGDQVRMGAWADAEHGQPICDECLASVGETGEQLGLDRLMVPGRCWCCLDEWAEEVRGG</sequence>
<accession>A0A6M3M8N0</accession>
<protein>
    <submittedName>
        <fullName evidence="2">Uncharacterized protein</fullName>
    </submittedName>
</protein>
<dbReference type="EMBL" id="MT143873">
    <property type="protein sequence ID" value="QJB04127.1"/>
    <property type="molecule type" value="Genomic_DNA"/>
</dbReference>
<dbReference type="AlphaFoldDB" id="A0A6M3M8N0"/>
<evidence type="ECO:0000313" key="2">
    <source>
        <dbReference type="EMBL" id="QJB04127.1"/>
    </source>
</evidence>
<proteinExistence type="predicted"/>
<gene>
    <name evidence="1" type="ORF">MM171A00607_0004</name>
    <name evidence="2" type="ORF">MM171B00441_0004</name>
</gene>
<evidence type="ECO:0000313" key="1">
    <source>
        <dbReference type="EMBL" id="QJB00311.1"/>
    </source>
</evidence>
<reference evidence="2" key="1">
    <citation type="submission" date="2020-03" db="EMBL/GenBank/DDBJ databases">
        <title>The deep terrestrial virosphere.</title>
        <authorList>
            <person name="Holmfeldt K."/>
            <person name="Nilsson E."/>
            <person name="Simone D."/>
            <person name="Lopez-Fernandez M."/>
            <person name="Wu X."/>
            <person name="de Brujin I."/>
            <person name="Lundin D."/>
            <person name="Andersson A."/>
            <person name="Bertilsson S."/>
            <person name="Dopson M."/>
        </authorList>
    </citation>
    <scope>NUCLEOTIDE SEQUENCE</scope>
    <source>
        <strain evidence="1">MM171A00607</strain>
        <strain evidence="2">MM171B00441</strain>
    </source>
</reference>